<evidence type="ECO:0000256" key="3">
    <source>
        <dbReference type="ARBA" id="ARBA00022679"/>
    </source>
</evidence>
<evidence type="ECO:0000256" key="1">
    <source>
        <dbReference type="ARBA" id="ARBA00012494"/>
    </source>
</evidence>
<dbReference type="Proteomes" id="UP000682348">
    <property type="component" value="Segment"/>
</dbReference>
<comment type="catalytic activity">
    <reaction evidence="8">
        <text>RNA(n) + a ribonucleoside 5'-triphosphate = RNA(n+1) + diphosphate</text>
        <dbReference type="Rhea" id="RHEA:21248"/>
        <dbReference type="Rhea" id="RHEA-COMP:14527"/>
        <dbReference type="Rhea" id="RHEA-COMP:17342"/>
        <dbReference type="ChEBI" id="CHEBI:33019"/>
        <dbReference type="ChEBI" id="CHEBI:61557"/>
        <dbReference type="ChEBI" id="CHEBI:140395"/>
        <dbReference type="EC" id="2.7.7.48"/>
    </reaction>
</comment>
<dbReference type="InterPro" id="IPR007096">
    <property type="entry name" value="RNA-dir_Rpol_cat_phage"/>
</dbReference>
<evidence type="ECO:0000313" key="11">
    <source>
        <dbReference type="EMBL" id="DAD51202.1"/>
    </source>
</evidence>
<dbReference type="EC" id="2.7.7.48" evidence="1"/>
<dbReference type="KEGG" id="vg:80397912"/>
<accession>A0A8S5L254</accession>
<keyword evidence="2 11" id="KW-0696">RNA-directed RNA polymerase</keyword>
<dbReference type="InterPro" id="IPR005093">
    <property type="entry name" value="RNArep_beta"/>
</dbReference>
<protein>
    <recommendedName>
        <fullName evidence="1">RNA-directed RNA polymerase</fullName>
        <ecNumber evidence="1">2.7.7.48</ecNumber>
    </recommendedName>
    <alternativeName>
        <fullName evidence="7">RNA replicase beta chain</fullName>
    </alternativeName>
</protein>
<evidence type="ECO:0000259" key="10">
    <source>
        <dbReference type="PROSITE" id="PS50522"/>
    </source>
</evidence>
<gene>
    <name evidence="11" type="primary">SRR7976325_5_3</name>
</gene>
<organism evidence="11 12">
    <name type="scientific">ssRNA phage SRR7976325_5</name>
    <dbReference type="NCBI Taxonomy" id="2786720"/>
    <lineage>
        <taxon>Viruses</taxon>
        <taxon>Riboviria</taxon>
        <taxon>Orthornavirae</taxon>
        <taxon>Lenarviricota</taxon>
        <taxon>Leviviricetes</taxon>
        <taxon>Norzivirales</taxon>
        <taxon>Duinviridae</taxon>
        <taxon>Kahshuvirus</taxon>
        <taxon>Kahshuvirus borborenecus</taxon>
    </lineage>
</organism>
<proteinExistence type="predicted"/>
<dbReference type="GO" id="GO:0046872">
    <property type="term" value="F:metal ion binding"/>
    <property type="evidence" value="ECO:0007669"/>
    <property type="project" value="UniProtKB-KW"/>
</dbReference>
<dbReference type="RefSeq" id="YP_010769017.1">
    <property type="nucleotide sequence ID" value="NC_073854.1"/>
</dbReference>
<comment type="cofactor">
    <cofactor evidence="9">
        <name>Mg(2+)</name>
        <dbReference type="ChEBI" id="CHEBI:18420"/>
    </cofactor>
    <text evidence="9">Binds 2 Mg(2+) per subunit.</text>
</comment>
<evidence type="ECO:0000313" key="12">
    <source>
        <dbReference type="Proteomes" id="UP000682348"/>
    </source>
</evidence>
<feature type="binding site" evidence="9">
    <location>
        <position position="347"/>
    </location>
    <ligand>
        <name>Mg(2+)</name>
        <dbReference type="ChEBI" id="CHEBI:18420"/>
        <label>2</label>
    </ligand>
</feature>
<sequence length="578" mass="67087">MEILESTIRAYQGILPGFKFTKPESLSEEFAQKRYLKKMEVPSSSRNSDRKEACWLSFLRNDKRLPHEIVLPSPEWYKARHECHKAFKGRIFRPVFDGFGPGSSFEPTRGQNSVEARLASNKWSCTKDAFEQFAHIVYRTAALKKAYRKRYDRWFRKGSFRESMREADALLYKAYASTHTSKRDISWNIFLWKLERVTTFVEGSRFTSIPKNNEKDRPINIEPFGNLLVQRSIGTYIRTTLREYFKVDLDFQQDYHRAMIKYRVSTIDLSDASDSVSIALCKFFLPEWLFRELMQARSPFLLGKDKVYHNLKKISSMGNGFTFELMTLILLSLCRVLDPDASVFGDDIIVSNTVANRVVELLAEVGFQVNLSKTFINSPFRESCGANYHEDEGYIDSFDFKYPVDIMDCVHIHNKAYYLGLKYPSFNLLWKTLYRSTPKPLRGGPVSFIPPGTFENKPRADWAVTSPRGVDLVNYFIDPSPKKPTSVRNKAKIERVAKNWQYPVDSIYSFIGFSWKPKLRSPSRVMLHPRRHWAKYLMYLHGCRRVDDIITSDGGWAKVTYLEVGGAVYRASSLLSME</sequence>
<dbReference type="EMBL" id="BK013751">
    <property type="protein sequence ID" value="DAD51202.1"/>
    <property type="molecule type" value="Genomic_RNA"/>
</dbReference>
<dbReference type="GO" id="GO:0003968">
    <property type="term" value="F:RNA-directed RNA polymerase activity"/>
    <property type="evidence" value="ECO:0007669"/>
    <property type="project" value="UniProtKB-KW"/>
</dbReference>
<evidence type="ECO:0000256" key="4">
    <source>
        <dbReference type="ARBA" id="ARBA00022695"/>
    </source>
</evidence>
<evidence type="ECO:0000256" key="6">
    <source>
        <dbReference type="ARBA" id="ARBA00022953"/>
    </source>
</evidence>
<dbReference type="GO" id="GO:0039694">
    <property type="term" value="P:viral RNA genome replication"/>
    <property type="evidence" value="ECO:0007669"/>
    <property type="project" value="InterPro"/>
</dbReference>
<reference evidence="11" key="1">
    <citation type="submission" date="2020-09" db="EMBL/GenBank/DDBJ databases">
        <title>Leviviricetes taxonomy.</title>
        <authorList>
            <person name="Stockdale S.R."/>
            <person name="Callanan J."/>
            <person name="Adriaenssens E.M."/>
            <person name="Kuhn J.H."/>
            <person name="Rumnieks J."/>
            <person name="Shkoporov A."/>
            <person name="Draper L.A."/>
            <person name="Ross P."/>
            <person name="Hill C."/>
        </authorList>
    </citation>
    <scope>NUCLEOTIDE SEQUENCE</scope>
</reference>
<evidence type="ECO:0000256" key="2">
    <source>
        <dbReference type="ARBA" id="ARBA00022484"/>
    </source>
</evidence>
<dbReference type="GO" id="GO:0000166">
    <property type="term" value="F:nucleotide binding"/>
    <property type="evidence" value="ECO:0007669"/>
    <property type="project" value="UniProtKB-KW"/>
</dbReference>
<dbReference type="GeneID" id="80397912"/>
<feature type="binding site" evidence="9">
    <location>
        <position position="346"/>
    </location>
    <ligand>
        <name>Mg(2+)</name>
        <dbReference type="ChEBI" id="CHEBI:18420"/>
        <label>2</label>
    </ligand>
</feature>
<keyword evidence="3" id="KW-0808">Transferase</keyword>
<keyword evidence="9" id="KW-0479">Metal-binding</keyword>
<feature type="non-terminal residue" evidence="11">
    <location>
        <position position="578"/>
    </location>
</feature>
<keyword evidence="5" id="KW-0547">Nucleotide-binding</keyword>
<dbReference type="PROSITE" id="PS50522">
    <property type="entry name" value="RDRP_PHAGE"/>
    <property type="match status" value="1"/>
</dbReference>
<keyword evidence="9" id="KW-0460">Magnesium</keyword>
<keyword evidence="4" id="KW-0548">Nucleotidyltransferase</keyword>
<evidence type="ECO:0000256" key="8">
    <source>
        <dbReference type="ARBA" id="ARBA00048744"/>
    </source>
</evidence>
<evidence type="ECO:0000256" key="5">
    <source>
        <dbReference type="ARBA" id="ARBA00022741"/>
    </source>
</evidence>
<keyword evidence="6" id="KW-0693">Viral RNA replication</keyword>
<evidence type="ECO:0000256" key="7">
    <source>
        <dbReference type="ARBA" id="ARBA00030248"/>
    </source>
</evidence>
<name>A0A8S5L254_9VIRU</name>
<feature type="domain" description="RdRp catalytic" evidence="10">
    <location>
        <begin position="253"/>
        <end position="378"/>
    </location>
</feature>
<evidence type="ECO:0000256" key="9">
    <source>
        <dbReference type="PIRSR" id="PIRSR605093-1"/>
    </source>
</evidence>
<feature type="binding site" evidence="9">
    <location>
        <position position="268"/>
    </location>
    <ligand>
        <name>Mg(2+)</name>
        <dbReference type="ChEBI" id="CHEBI:18420"/>
        <label>2</label>
    </ligand>
</feature>
<dbReference type="Pfam" id="PF03431">
    <property type="entry name" value="RNA_replicase_B"/>
    <property type="match status" value="1"/>
</dbReference>
<keyword evidence="12" id="KW-1185">Reference proteome</keyword>